<dbReference type="InterPro" id="IPR014044">
    <property type="entry name" value="CAP_dom"/>
</dbReference>
<protein>
    <submittedName>
        <fullName evidence="2">CAP domain-containing protein</fullName>
    </submittedName>
</protein>
<gene>
    <name evidence="2" type="ORF">GNE12_08965</name>
</gene>
<proteinExistence type="predicted"/>
<comment type="caution">
    <text evidence="2">The sequence shown here is derived from an EMBL/GenBank/DDBJ whole genome shotgun (WGS) entry which is preliminary data.</text>
</comment>
<sequence length="183" mass="20183">MSRQPAFGIAISMLVLAGGLMAPLIPGHSSTKHATGDSPLSIFSHQVATTTTTTFQTTALEKSVFEQINRYRMSRRLPKLTLNARITQQARVHSRNMARGRVPFSHQGFEQRVNAIPLRYNSAAENVAFNRGYDDPANEAVIGWIDSPGHLKNIKGNFNMTGIGVATNAQGEVYLTQIFLRTR</sequence>
<evidence type="ECO:0000259" key="1">
    <source>
        <dbReference type="Pfam" id="PF00188"/>
    </source>
</evidence>
<feature type="domain" description="SCP" evidence="1">
    <location>
        <begin position="66"/>
        <end position="179"/>
    </location>
</feature>
<dbReference type="Proteomes" id="UP000570851">
    <property type="component" value="Unassembled WGS sequence"/>
</dbReference>
<dbReference type="PANTHER" id="PTHR31157">
    <property type="entry name" value="SCP DOMAIN-CONTAINING PROTEIN"/>
    <property type="match status" value="1"/>
</dbReference>
<accession>A0ABR6S6M7</accession>
<dbReference type="PANTHER" id="PTHR31157:SF1">
    <property type="entry name" value="SCP DOMAIN-CONTAINING PROTEIN"/>
    <property type="match status" value="1"/>
</dbReference>
<reference evidence="2 3" key="1">
    <citation type="submission" date="2019-11" db="EMBL/GenBank/DDBJ databases">
        <title>Comparison of genomes from free-living endosymbiotic cyanobacteria isolated from Azolla.</title>
        <authorList>
            <person name="Thiel T."/>
            <person name="Pratte B."/>
        </authorList>
    </citation>
    <scope>NUCLEOTIDE SEQUENCE [LARGE SCALE GENOMIC DNA]</scope>
    <source>
        <strain evidence="2 3">N2B</strain>
    </source>
</reference>
<organism evidence="2 3">
    <name type="scientific">Trichormus variabilis N2B</name>
    <dbReference type="NCBI Taxonomy" id="2681315"/>
    <lineage>
        <taxon>Bacteria</taxon>
        <taxon>Bacillati</taxon>
        <taxon>Cyanobacteriota</taxon>
        <taxon>Cyanophyceae</taxon>
        <taxon>Nostocales</taxon>
        <taxon>Nostocaceae</taxon>
        <taxon>Trichormus</taxon>
    </lineage>
</organism>
<dbReference type="RefSeq" id="WP_041456159.1">
    <property type="nucleotide sequence ID" value="NZ_JACKZP010000025.1"/>
</dbReference>
<dbReference type="SUPFAM" id="SSF55797">
    <property type="entry name" value="PR-1-like"/>
    <property type="match status" value="1"/>
</dbReference>
<dbReference type="EMBL" id="JACKZP010000025">
    <property type="protein sequence ID" value="MBC1302045.1"/>
    <property type="molecule type" value="Genomic_DNA"/>
</dbReference>
<dbReference type="Pfam" id="PF00188">
    <property type="entry name" value="CAP"/>
    <property type="match status" value="1"/>
</dbReference>
<dbReference type="InterPro" id="IPR035940">
    <property type="entry name" value="CAP_sf"/>
</dbReference>
<dbReference type="GeneID" id="58724586"/>
<evidence type="ECO:0000313" key="3">
    <source>
        <dbReference type="Proteomes" id="UP000570851"/>
    </source>
</evidence>
<keyword evidence="3" id="KW-1185">Reference proteome</keyword>
<name>A0ABR6S6M7_ANAVA</name>
<evidence type="ECO:0000313" key="2">
    <source>
        <dbReference type="EMBL" id="MBC1302045.1"/>
    </source>
</evidence>
<dbReference type="Gene3D" id="3.40.33.10">
    <property type="entry name" value="CAP"/>
    <property type="match status" value="1"/>
</dbReference>
<dbReference type="CDD" id="cd05379">
    <property type="entry name" value="CAP_bacterial"/>
    <property type="match status" value="1"/>
</dbReference>